<comment type="subunit">
    <text evidence="7">Part of the 50S ribosomal subunit. Forms a bridge to the 30S subunit in the 70S ribosome.</text>
</comment>
<dbReference type="FunFam" id="2.30.30.30:FF:000001">
    <property type="entry name" value="50S ribosomal protein L2"/>
    <property type="match status" value="1"/>
</dbReference>
<feature type="region of interest" description="Disordered" evidence="8">
    <location>
        <begin position="232"/>
        <end position="276"/>
    </location>
</feature>
<keyword evidence="5 7" id="KW-0687">Ribonucleoprotein</keyword>
<dbReference type="Pfam" id="PF00181">
    <property type="entry name" value="Ribosomal_L2_N"/>
    <property type="match status" value="1"/>
</dbReference>
<dbReference type="SUPFAM" id="SSF50249">
    <property type="entry name" value="Nucleic acid-binding proteins"/>
    <property type="match status" value="1"/>
</dbReference>
<keyword evidence="2 7" id="KW-0699">rRNA-binding</keyword>
<dbReference type="InterPro" id="IPR005880">
    <property type="entry name" value="Ribosomal_uL2_bac/org-type"/>
</dbReference>
<dbReference type="SMART" id="SM01382">
    <property type="entry name" value="Ribosomal_L2_C"/>
    <property type="match status" value="1"/>
</dbReference>
<keyword evidence="3 7" id="KW-0694">RNA-binding</keyword>
<dbReference type="Gene3D" id="4.10.950.10">
    <property type="entry name" value="Ribosomal protein L2, domain 3"/>
    <property type="match status" value="1"/>
</dbReference>
<comment type="similarity">
    <text evidence="1 7">Belongs to the universal ribosomal protein uL2 family.</text>
</comment>
<dbReference type="HAMAP" id="MF_01320_B">
    <property type="entry name" value="Ribosomal_uL2_B"/>
    <property type="match status" value="1"/>
</dbReference>
<dbReference type="FunFam" id="2.40.50.140:FF:000003">
    <property type="entry name" value="50S ribosomal protein L2"/>
    <property type="match status" value="1"/>
</dbReference>
<evidence type="ECO:0000256" key="5">
    <source>
        <dbReference type="ARBA" id="ARBA00023274"/>
    </source>
</evidence>
<dbReference type="InterPro" id="IPR022666">
    <property type="entry name" value="Ribosomal_uL2_RNA-bd_dom"/>
</dbReference>
<dbReference type="InterPro" id="IPR002171">
    <property type="entry name" value="Ribosomal_uL2"/>
</dbReference>
<dbReference type="GO" id="GO:0002181">
    <property type="term" value="P:cytoplasmic translation"/>
    <property type="evidence" value="ECO:0007669"/>
    <property type="project" value="TreeGrafter"/>
</dbReference>
<dbReference type="EMBL" id="JAFLCK010000003">
    <property type="protein sequence ID" value="MBN8659493.1"/>
    <property type="molecule type" value="Genomic_DNA"/>
</dbReference>
<evidence type="ECO:0000313" key="11">
    <source>
        <dbReference type="EMBL" id="MBN8659493.1"/>
    </source>
</evidence>
<dbReference type="InterPro" id="IPR012340">
    <property type="entry name" value="NA-bd_OB-fold"/>
</dbReference>
<dbReference type="InterPro" id="IPR022671">
    <property type="entry name" value="Ribosomal_uL2_CS"/>
</dbReference>
<dbReference type="AlphaFoldDB" id="A0A8J7PG71"/>
<dbReference type="PANTHER" id="PTHR13691:SF5">
    <property type="entry name" value="LARGE RIBOSOMAL SUBUNIT PROTEIN UL2M"/>
    <property type="match status" value="1"/>
</dbReference>
<feature type="region of interest" description="Disordered" evidence="8">
    <location>
        <begin position="35"/>
        <end position="55"/>
    </location>
</feature>
<name>A0A8J7PG71_9BACT</name>
<dbReference type="SUPFAM" id="SSF50104">
    <property type="entry name" value="Translation proteins SH3-like domain"/>
    <property type="match status" value="1"/>
</dbReference>
<dbReference type="NCBIfam" id="TIGR01171">
    <property type="entry name" value="rplB_bact"/>
    <property type="match status" value="1"/>
</dbReference>
<dbReference type="InterPro" id="IPR022669">
    <property type="entry name" value="Ribosomal_uL2_C"/>
</dbReference>
<dbReference type="Gene3D" id="2.40.50.140">
    <property type="entry name" value="Nucleic acid-binding proteins"/>
    <property type="match status" value="1"/>
</dbReference>
<evidence type="ECO:0000256" key="4">
    <source>
        <dbReference type="ARBA" id="ARBA00022980"/>
    </source>
</evidence>
<dbReference type="InterPro" id="IPR008991">
    <property type="entry name" value="Translation_prot_SH3-like_sf"/>
</dbReference>
<evidence type="ECO:0000256" key="6">
    <source>
        <dbReference type="ARBA" id="ARBA00035242"/>
    </source>
</evidence>
<keyword evidence="4 7" id="KW-0689">Ribosomal protein</keyword>
<dbReference type="PIRSF" id="PIRSF002158">
    <property type="entry name" value="Ribosomal_L2"/>
    <property type="match status" value="1"/>
</dbReference>
<accession>A0A8J7PG71</accession>
<evidence type="ECO:0000259" key="10">
    <source>
        <dbReference type="SMART" id="SM01383"/>
    </source>
</evidence>
<evidence type="ECO:0000256" key="8">
    <source>
        <dbReference type="SAM" id="MobiDB-lite"/>
    </source>
</evidence>
<dbReference type="Pfam" id="PF03947">
    <property type="entry name" value="Ribosomal_L2_C"/>
    <property type="match status" value="1"/>
</dbReference>
<dbReference type="Proteomes" id="UP000664277">
    <property type="component" value="Unassembled WGS sequence"/>
</dbReference>
<dbReference type="InterPro" id="IPR014722">
    <property type="entry name" value="Rib_uL2_dom2"/>
</dbReference>
<feature type="domain" description="Large ribosomal subunit protein uL2 RNA-binding" evidence="10">
    <location>
        <begin position="42"/>
        <end position="118"/>
    </location>
</feature>
<dbReference type="Gene3D" id="2.30.30.30">
    <property type="match status" value="1"/>
</dbReference>
<dbReference type="PANTHER" id="PTHR13691">
    <property type="entry name" value="RIBOSOMAL PROTEIN L2"/>
    <property type="match status" value="1"/>
</dbReference>
<gene>
    <name evidence="7 11" type="primary">rplB</name>
    <name evidence="11" type="ORF">J0M35_03950</name>
</gene>
<evidence type="ECO:0000256" key="1">
    <source>
        <dbReference type="ARBA" id="ARBA00005636"/>
    </source>
</evidence>
<dbReference type="FunFam" id="4.10.950.10:FF:000001">
    <property type="entry name" value="50S ribosomal protein L2"/>
    <property type="match status" value="1"/>
</dbReference>
<dbReference type="GO" id="GO:0015934">
    <property type="term" value="C:large ribosomal subunit"/>
    <property type="evidence" value="ECO:0007669"/>
    <property type="project" value="InterPro"/>
</dbReference>
<comment type="function">
    <text evidence="7">One of the primary rRNA binding proteins. Required for association of the 30S and 50S subunits to form the 70S ribosome, for tRNA binding and peptide bond formation. It has been suggested to have peptidyltransferase activity; this is somewhat controversial. Makes several contacts with the 16S rRNA in the 70S ribosome.</text>
</comment>
<evidence type="ECO:0000259" key="9">
    <source>
        <dbReference type="SMART" id="SM01382"/>
    </source>
</evidence>
<dbReference type="GO" id="GO:0016740">
    <property type="term" value="F:transferase activity"/>
    <property type="evidence" value="ECO:0007669"/>
    <property type="project" value="InterPro"/>
</dbReference>
<evidence type="ECO:0000256" key="2">
    <source>
        <dbReference type="ARBA" id="ARBA00022730"/>
    </source>
</evidence>
<reference evidence="11" key="1">
    <citation type="submission" date="2021-02" db="EMBL/GenBank/DDBJ databases">
        <title>Genome-Resolved Metagenomics of a Microbial Community Performing Photosynthetic Biological Nutrient Removal.</title>
        <authorList>
            <person name="Mcdaniel E.A."/>
        </authorList>
    </citation>
    <scope>NUCLEOTIDE SEQUENCE</scope>
    <source>
        <strain evidence="11">UWPOB_OBS1</strain>
    </source>
</reference>
<dbReference type="GO" id="GO:0019843">
    <property type="term" value="F:rRNA binding"/>
    <property type="evidence" value="ECO:0007669"/>
    <property type="project" value="UniProtKB-UniRule"/>
</dbReference>
<evidence type="ECO:0000256" key="3">
    <source>
        <dbReference type="ARBA" id="ARBA00022884"/>
    </source>
</evidence>
<evidence type="ECO:0000256" key="7">
    <source>
        <dbReference type="HAMAP-Rule" id="MF_01320"/>
    </source>
</evidence>
<dbReference type="InterPro" id="IPR014726">
    <property type="entry name" value="Ribosomal_uL2_dom3"/>
</dbReference>
<dbReference type="GO" id="GO:0003735">
    <property type="term" value="F:structural constituent of ribosome"/>
    <property type="evidence" value="ECO:0007669"/>
    <property type="project" value="InterPro"/>
</dbReference>
<dbReference type="PROSITE" id="PS00467">
    <property type="entry name" value="RIBOSOMAL_L2"/>
    <property type="match status" value="1"/>
</dbReference>
<evidence type="ECO:0000313" key="12">
    <source>
        <dbReference type="Proteomes" id="UP000664277"/>
    </source>
</evidence>
<feature type="compositionally biased region" description="Basic residues" evidence="8">
    <location>
        <begin position="257"/>
        <end position="276"/>
    </location>
</feature>
<protein>
    <recommendedName>
        <fullName evidence="6 7">Large ribosomal subunit protein uL2</fullName>
    </recommendedName>
</protein>
<comment type="caution">
    <text evidence="11">The sequence shown here is derived from an EMBL/GenBank/DDBJ whole genome shotgun (WGS) entry which is preliminary data.</text>
</comment>
<sequence length="276" mass="30251">MPTRKVNPTSAGRRNMSLADFSEITTDKPERSLLRPLKSTGGRNNQGRLTVRHKGGGHKKAYRVIDFKRDKHDVPGEIKTVEYDPNRNCRIALVQYVDGEKRYILAPLGVKVGDKVMSGPAAEIKNGNALPLRAIPLGTMVHNVELTLGKGGQLGRSAGAQIQLLAKEGKYATLRLPSGEMRMVHMECMATIGQLSNPDAKNVRLGKAGRKRWMGIKPTNRGVVMNAVDHPHGGGEGKSPIGGKPQTPWGKPAMGYKTRRGKHKTSSRFIVKRRTK</sequence>
<organism evidence="11 12">
    <name type="scientific">Candidatus Obscuribacter phosphatis</name>
    <dbReference type="NCBI Taxonomy" id="1906157"/>
    <lineage>
        <taxon>Bacteria</taxon>
        <taxon>Bacillati</taxon>
        <taxon>Candidatus Melainabacteria</taxon>
        <taxon>Candidatus Obscuribacterales</taxon>
        <taxon>Candidatus Obscuribacteraceae</taxon>
        <taxon>Candidatus Obscuribacter</taxon>
    </lineage>
</organism>
<proteinExistence type="inferred from homology"/>
<dbReference type="SMART" id="SM01383">
    <property type="entry name" value="Ribosomal_L2"/>
    <property type="match status" value="1"/>
</dbReference>
<feature type="domain" description="Large ribosomal subunit protein uL2 C-terminal" evidence="9">
    <location>
        <begin position="124"/>
        <end position="252"/>
    </location>
</feature>